<feature type="domain" description="DUF8206" evidence="2">
    <location>
        <begin position="19"/>
        <end position="58"/>
    </location>
</feature>
<organism evidence="3 4">
    <name type="scientific">Lojkania enalia</name>
    <dbReference type="NCBI Taxonomy" id="147567"/>
    <lineage>
        <taxon>Eukaryota</taxon>
        <taxon>Fungi</taxon>
        <taxon>Dikarya</taxon>
        <taxon>Ascomycota</taxon>
        <taxon>Pezizomycotina</taxon>
        <taxon>Dothideomycetes</taxon>
        <taxon>Pleosporomycetidae</taxon>
        <taxon>Pleosporales</taxon>
        <taxon>Pleosporales incertae sedis</taxon>
        <taxon>Lojkania</taxon>
    </lineage>
</organism>
<dbReference type="OrthoDB" id="8954335at2759"/>
<dbReference type="EMBL" id="ML986656">
    <property type="protein sequence ID" value="KAF2261518.1"/>
    <property type="molecule type" value="Genomic_DNA"/>
</dbReference>
<keyword evidence="4" id="KW-1185">Reference proteome</keyword>
<protein>
    <recommendedName>
        <fullName evidence="2">DUF8206 domain-containing protein</fullName>
    </recommendedName>
</protein>
<proteinExistence type="predicted"/>
<gene>
    <name evidence="3" type="ORF">CC78DRAFT_583617</name>
</gene>
<dbReference type="AlphaFoldDB" id="A0A9P4K3M3"/>
<evidence type="ECO:0000313" key="3">
    <source>
        <dbReference type="EMBL" id="KAF2261518.1"/>
    </source>
</evidence>
<dbReference type="Pfam" id="PF26633">
    <property type="entry name" value="DUF8206"/>
    <property type="match status" value="1"/>
</dbReference>
<reference evidence="4" key="1">
    <citation type="journal article" date="2020" name="Stud. Mycol.">
        <title>101 Dothideomycetes genomes: A test case for predicting lifestyles and emergence of pathogens.</title>
        <authorList>
            <person name="Haridas S."/>
            <person name="Albert R."/>
            <person name="Binder M."/>
            <person name="Bloem J."/>
            <person name="LaButti K."/>
            <person name="Salamov A."/>
            <person name="Andreopoulos B."/>
            <person name="Baker S."/>
            <person name="Barry K."/>
            <person name="Bills G."/>
            <person name="Bluhm B."/>
            <person name="Cannon C."/>
            <person name="Castanera R."/>
            <person name="Culley D."/>
            <person name="Daum C."/>
            <person name="Ezra D."/>
            <person name="Gonzalez J."/>
            <person name="Henrissat B."/>
            <person name="Kuo A."/>
            <person name="Liang C."/>
            <person name="Lipzen A."/>
            <person name="Lutzoni F."/>
            <person name="Magnuson J."/>
            <person name="Mondo S."/>
            <person name="Nolan M."/>
            <person name="Ohm R."/>
            <person name="Pangilinan J."/>
            <person name="Park H.-J."/>
            <person name="Ramirez L."/>
            <person name="Alfaro M."/>
            <person name="Sun H."/>
            <person name="Tritt A."/>
            <person name="Yoshinaga Y."/>
            <person name="Zwiers L.-H."/>
            <person name="Turgeon B."/>
            <person name="Goodwin S."/>
            <person name="Spatafora J."/>
            <person name="Crous P."/>
            <person name="Grigoriev I."/>
        </authorList>
    </citation>
    <scope>NUCLEOTIDE SEQUENCE [LARGE SCALE GENOMIC DNA]</scope>
    <source>
        <strain evidence="4">CBS 304.66</strain>
    </source>
</reference>
<dbReference type="Proteomes" id="UP000800093">
    <property type="component" value="Unassembled WGS sequence"/>
</dbReference>
<sequence length="116" mass="12999">MTRVRRSNSGKSYRGSIYISHNPCCLTNAPPYVVGTLEIRNCAAFLGGQNCPQCGHRSGEYEQTRVKRSERLETTTDLNFAAALKINDNEVVAKEAQIQALQKRIQELGSENRQIQ</sequence>
<keyword evidence="1" id="KW-0175">Coiled coil</keyword>
<name>A0A9P4K3M3_9PLEO</name>
<evidence type="ECO:0000256" key="1">
    <source>
        <dbReference type="SAM" id="Coils"/>
    </source>
</evidence>
<comment type="caution">
    <text evidence="3">The sequence shown here is derived from an EMBL/GenBank/DDBJ whole genome shotgun (WGS) entry which is preliminary data.</text>
</comment>
<evidence type="ECO:0000313" key="4">
    <source>
        <dbReference type="Proteomes" id="UP000800093"/>
    </source>
</evidence>
<dbReference type="InterPro" id="IPR058519">
    <property type="entry name" value="DUF8206"/>
</dbReference>
<accession>A0A9P4K3M3</accession>
<feature type="coiled-coil region" evidence="1">
    <location>
        <begin position="84"/>
        <end position="111"/>
    </location>
</feature>
<evidence type="ECO:0000259" key="2">
    <source>
        <dbReference type="Pfam" id="PF26633"/>
    </source>
</evidence>